<gene>
    <name evidence="1" type="ORF">ACE3NQ_24400</name>
</gene>
<name>A0ABV5BED6_9BACL</name>
<proteinExistence type="predicted"/>
<keyword evidence="2" id="KW-1185">Reference proteome</keyword>
<dbReference type="EMBL" id="JBHILM010000034">
    <property type="protein sequence ID" value="MFB5684059.1"/>
    <property type="molecule type" value="Genomic_DNA"/>
</dbReference>
<dbReference type="Proteomes" id="UP001580407">
    <property type="component" value="Unassembled WGS sequence"/>
</dbReference>
<comment type="caution">
    <text evidence="1">The sequence shown here is derived from an EMBL/GenBank/DDBJ whole genome shotgun (WGS) entry which is preliminary data.</text>
</comment>
<organism evidence="1 2">
    <name type="scientific">Paenibacillus terreus</name>
    <dbReference type="NCBI Taxonomy" id="1387834"/>
    <lineage>
        <taxon>Bacteria</taxon>
        <taxon>Bacillati</taxon>
        <taxon>Bacillota</taxon>
        <taxon>Bacilli</taxon>
        <taxon>Bacillales</taxon>
        <taxon>Paenibacillaceae</taxon>
        <taxon>Paenibacillus</taxon>
    </lineage>
</organism>
<dbReference type="RefSeq" id="WP_375527773.1">
    <property type="nucleotide sequence ID" value="NZ_JBHILM010000034.1"/>
</dbReference>
<protein>
    <submittedName>
        <fullName evidence="1">Uncharacterized protein</fullName>
    </submittedName>
</protein>
<evidence type="ECO:0000313" key="1">
    <source>
        <dbReference type="EMBL" id="MFB5684059.1"/>
    </source>
</evidence>
<reference evidence="1 2" key="1">
    <citation type="submission" date="2024-09" db="EMBL/GenBank/DDBJ databases">
        <authorList>
            <person name="Ruan L."/>
        </authorList>
    </citation>
    <scope>NUCLEOTIDE SEQUENCE [LARGE SCALE GENOMIC DNA]</scope>
    <source>
        <strain evidence="1 2">D33</strain>
    </source>
</reference>
<sequence length="109" mass="12352">MDETKKSVQAISQKVEQAVREGVPYHVAFDESFMTAYTNAPSFTRFLEDSGLGVRTEDEWDLLEPSVLDKYVRASTSFATWEEMQKKAGEVYLMKLLDLHKPDSPGDGE</sequence>
<evidence type="ECO:0000313" key="2">
    <source>
        <dbReference type="Proteomes" id="UP001580407"/>
    </source>
</evidence>
<accession>A0ABV5BED6</accession>